<evidence type="ECO:0000256" key="6">
    <source>
        <dbReference type="ARBA" id="ARBA00022655"/>
    </source>
</evidence>
<dbReference type="Gene3D" id="3.40.50.720">
    <property type="entry name" value="NAD(P)-binding Rossmann-like Domain"/>
    <property type="match status" value="1"/>
</dbReference>
<protein>
    <recommendedName>
        <fullName evidence="5 11">2-dehydropantoate 2-reductase</fullName>
        <ecNumber evidence="4 11">1.1.1.169</ecNumber>
    </recommendedName>
    <alternativeName>
        <fullName evidence="9 11">Ketopantoate reductase</fullName>
    </alternativeName>
</protein>
<dbReference type="InterPro" id="IPR013332">
    <property type="entry name" value="KPR_N"/>
</dbReference>
<evidence type="ECO:0000259" key="13">
    <source>
        <dbReference type="Pfam" id="PF08546"/>
    </source>
</evidence>
<evidence type="ECO:0000256" key="5">
    <source>
        <dbReference type="ARBA" id="ARBA00019465"/>
    </source>
</evidence>
<dbReference type="SUPFAM" id="SSF51735">
    <property type="entry name" value="NAD(P)-binding Rossmann-fold domains"/>
    <property type="match status" value="1"/>
</dbReference>
<dbReference type="GO" id="GO:0008677">
    <property type="term" value="F:2-dehydropantoate 2-reductase activity"/>
    <property type="evidence" value="ECO:0007669"/>
    <property type="project" value="UniProtKB-EC"/>
</dbReference>
<dbReference type="InterPro" id="IPR013752">
    <property type="entry name" value="KPA_reductase"/>
</dbReference>
<dbReference type="RefSeq" id="WP_208925630.1">
    <property type="nucleotide sequence ID" value="NZ_JAYFNZ010000008.1"/>
</dbReference>
<dbReference type="Pfam" id="PF08546">
    <property type="entry name" value="ApbA_C"/>
    <property type="match status" value="1"/>
</dbReference>
<keyword evidence="8 11" id="KW-0560">Oxidoreductase</keyword>
<dbReference type="InterPro" id="IPR013328">
    <property type="entry name" value="6PGD_dom2"/>
</dbReference>
<name>A0A098AZM0_DESHA</name>
<dbReference type="GO" id="GO:0015940">
    <property type="term" value="P:pantothenate biosynthetic process"/>
    <property type="evidence" value="ECO:0007669"/>
    <property type="project" value="UniProtKB-UniPathway"/>
</dbReference>
<accession>A0A098AZM0</accession>
<dbReference type="Pfam" id="PF02558">
    <property type="entry name" value="ApbA"/>
    <property type="match status" value="1"/>
</dbReference>
<evidence type="ECO:0000256" key="10">
    <source>
        <dbReference type="ARBA" id="ARBA00048793"/>
    </source>
</evidence>
<dbReference type="PANTHER" id="PTHR43765">
    <property type="entry name" value="2-DEHYDROPANTOATE 2-REDUCTASE-RELATED"/>
    <property type="match status" value="1"/>
</dbReference>
<evidence type="ECO:0000256" key="8">
    <source>
        <dbReference type="ARBA" id="ARBA00023002"/>
    </source>
</evidence>
<evidence type="ECO:0000256" key="4">
    <source>
        <dbReference type="ARBA" id="ARBA00013014"/>
    </source>
</evidence>
<organism evidence="14">
    <name type="scientific">Desulfitobacterium hafniense</name>
    <name type="common">Desulfitobacterium frappieri</name>
    <dbReference type="NCBI Taxonomy" id="49338"/>
    <lineage>
        <taxon>Bacteria</taxon>
        <taxon>Bacillati</taxon>
        <taxon>Bacillota</taxon>
        <taxon>Clostridia</taxon>
        <taxon>Eubacteriales</taxon>
        <taxon>Desulfitobacteriaceae</taxon>
        <taxon>Desulfitobacterium</taxon>
    </lineage>
</organism>
<dbReference type="InterPro" id="IPR050838">
    <property type="entry name" value="Ketopantoate_reductase"/>
</dbReference>
<dbReference type="AlphaFoldDB" id="A0A098AZM0"/>
<evidence type="ECO:0000256" key="7">
    <source>
        <dbReference type="ARBA" id="ARBA00022857"/>
    </source>
</evidence>
<evidence type="ECO:0000256" key="2">
    <source>
        <dbReference type="ARBA" id="ARBA00004994"/>
    </source>
</evidence>
<feature type="domain" description="Ketopantoate reductase N-terminal" evidence="12">
    <location>
        <begin position="6"/>
        <end position="148"/>
    </location>
</feature>
<dbReference type="InterPro" id="IPR008927">
    <property type="entry name" value="6-PGluconate_DH-like_C_sf"/>
</dbReference>
<comment type="catalytic activity">
    <reaction evidence="10 11">
        <text>(R)-pantoate + NADP(+) = 2-dehydropantoate + NADPH + H(+)</text>
        <dbReference type="Rhea" id="RHEA:16233"/>
        <dbReference type="ChEBI" id="CHEBI:11561"/>
        <dbReference type="ChEBI" id="CHEBI:15378"/>
        <dbReference type="ChEBI" id="CHEBI:15980"/>
        <dbReference type="ChEBI" id="CHEBI:57783"/>
        <dbReference type="ChEBI" id="CHEBI:58349"/>
        <dbReference type="EC" id="1.1.1.169"/>
    </reaction>
</comment>
<dbReference type="InterPro" id="IPR036291">
    <property type="entry name" value="NAD(P)-bd_dom_sf"/>
</dbReference>
<sequence length="305" mass="33645">MEIKTVAIIGLGAMGILYGSHLAKRIPQPDLRIIADQQRIDRYLKDAIFCNGQRCEFHYVTPEEKTSPADLILFTVKYSGLEDAIRAVKNQVGENTLILSALNGITSEAMIGEVYGHDKVLYSVAQGMDAVKEGNRLTYAHMGFLCFGDREAGSSSAKVKRVADFFTKMEFPYLVDTDMPKRLWGKLMLNVGVNQAVAVYGSDYGVIQKEGTARDTMIAAMREVIALAEKEGIDLTEADLDYWLGVLSRLSPEGKPSMRQDVEAGRYSEVELFAGTVIDLGKKYGIATPVNQSLYDQIKATEAGY</sequence>
<dbReference type="EMBL" id="LK996017">
    <property type="protein sequence ID" value="CDX02079.1"/>
    <property type="molecule type" value="Genomic_DNA"/>
</dbReference>
<evidence type="ECO:0000256" key="9">
    <source>
        <dbReference type="ARBA" id="ARBA00032024"/>
    </source>
</evidence>
<comment type="similarity">
    <text evidence="3 11">Belongs to the ketopantoate reductase family.</text>
</comment>
<feature type="domain" description="Ketopantoate reductase C-terminal" evidence="13">
    <location>
        <begin position="181"/>
        <end position="301"/>
    </location>
</feature>
<dbReference type="PATRIC" id="fig|49338.4.peg.2361"/>
<dbReference type="Gene3D" id="1.10.1040.10">
    <property type="entry name" value="N-(1-d-carboxylethyl)-l-norvaline Dehydrogenase, domain 2"/>
    <property type="match status" value="1"/>
</dbReference>
<reference evidence="14" key="1">
    <citation type="submission" date="2014-07" db="EMBL/GenBank/DDBJ databases">
        <authorList>
            <person name="Hornung V.Bastian."/>
        </authorList>
    </citation>
    <scope>NUCLEOTIDE SEQUENCE</scope>
    <source>
        <strain evidence="14">PCE-S</strain>
    </source>
</reference>
<evidence type="ECO:0000256" key="1">
    <source>
        <dbReference type="ARBA" id="ARBA00002919"/>
    </source>
</evidence>
<comment type="function">
    <text evidence="1 11">Catalyzes the NADPH-dependent reduction of ketopantoate into pantoic acid.</text>
</comment>
<evidence type="ECO:0000313" key="14">
    <source>
        <dbReference type="EMBL" id="CDX02079.1"/>
    </source>
</evidence>
<dbReference type="InterPro" id="IPR003710">
    <property type="entry name" value="ApbA"/>
</dbReference>
<comment type="pathway">
    <text evidence="2 11">Cofactor biosynthesis; (R)-pantothenate biosynthesis; (R)-pantoate from 3-methyl-2-oxobutanoate: step 2/2.</text>
</comment>
<dbReference type="GO" id="GO:0005737">
    <property type="term" value="C:cytoplasm"/>
    <property type="evidence" value="ECO:0007669"/>
    <property type="project" value="TreeGrafter"/>
</dbReference>
<keyword evidence="7 11" id="KW-0521">NADP</keyword>
<dbReference type="UniPathway" id="UPA00028">
    <property type="reaction ID" value="UER00004"/>
</dbReference>
<gene>
    <name evidence="14" type="ORF">DPCES_2192</name>
</gene>
<dbReference type="NCBIfam" id="TIGR00745">
    <property type="entry name" value="apbA_panE"/>
    <property type="match status" value="1"/>
</dbReference>
<dbReference type="GO" id="GO:0050661">
    <property type="term" value="F:NADP binding"/>
    <property type="evidence" value="ECO:0007669"/>
    <property type="project" value="TreeGrafter"/>
</dbReference>
<dbReference type="PANTHER" id="PTHR43765:SF2">
    <property type="entry name" value="2-DEHYDROPANTOATE 2-REDUCTASE"/>
    <property type="match status" value="1"/>
</dbReference>
<dbReference type="EC" id="1.1.1.169" evidence="4 11"/>
<evidence type="ECO:0000259" key="12">
    <source>
        <dbReference type="Pfam" id="PF02558"/>
    </source>
</evidence>
<evidence type="ECO:0000256" key="3">
    <source>
        <dbReference type="ARBA" id="ARBA00007870"/>
    </source>
</evidence>
<keyword evidence="6 11" id="KW-0566">Pantothenate biosynthesis</keyword>
<dbReference type="SUPFAM" id="SSF48179">
    <property type="entry name" value="6-phosphogluconate dehydrogenase C-terminal domain-like"/>
    <property type="match status" value="1"/>
</dbReference>
<proteinExistence type="inferred from homology"/>
<evidence type="ECO:0000256" key="11">
    <source>
        <dbReference type="RuleBase" id="RU362068"/>
    </source>
</evidence>